<sequence>MLDISGNVTYSIPTLTVENVVEVIQELILVLTPIPGAAAIVAILNTILLAVNETILEPIVAILTQLLTPLPDIIEFGSICNINAIALDTTNYAKLTSKLRKRFGKDCCDCCKKEEHEKCEPCCCNDGIQDEILEDTTVSLTAGPLVLNNAEVLGKLGNVMLFGVAPIPATQIVIEGGATIPVAAVPGRIYLVCTDSITFF</sequence>
<dbReference type="EMBL" id="VSSQ01048677">
    <property type="protein sequence ID" value="MPN02726.1"/>
    <property type="molecule type" value="Genomic_DNA"/>
</dbReference>
<dbReference type="AlphaFoldDB" id="A0A645EMQ8"/>
<name>A0A645EMQ8_9ZZZZ</name>
<dbReference type="InterPro" id="IPR048150">
    <property type="entry name" value="Spore_exo_CotA-like"/>
</dbReference>
<accession>A0A645EMQ8</accession>
<gene>
    <name evidence="1" type="ORF">SDC9_149942</name>
</gene>
<evidence type="ECO:0000313" key="1">
    <source>
        <dbReference type="EMBL" id="MPN02726.1"/>
    </source>
</evidence>
<dbReference type="NCBIfam" id="NF041648">
    <property type="entry name" value="spore_exo_CotA"/>
    <property type="match status" value="1"/>
</dbReference>
<proteinExistence type="predicted"/>
<protein>
    <submittedName>
        <fullName evidence="1">Uncharacterized protein</fullName>
    </submittedName>
</protein>
<comment type="caution">
    <text evidence="1">The sequence shown here is derived from an EMBL/GenBank/DDBJ whole genome shotgun (WGS) entry which is preliminary data.</text>
</comment>
<organism evidence="1">
    <name type="scientific">bioreactor metagenome</name>
    <dbReference type="NCBI Taxonomy" id="1076179"/>
    <lineage>
        <taxon>unclassified sequences</taxon>
        <taxon>metagenomes</taxon>
        <taxon>ecological metagenomes</taxon>
    </lineage>
</organism>
<reference evidence="1" key="1">
    <citation type="submission" date="2019-08" db="EMBL/GenBank/DDBJ databases">
        <authorList>
            <person name="Kucharzyk K."/>
            <person name="Murdoch R.W."/>
            <person name="Higgins S."/>
            <person name="Loffler F."/>
        </authorList>
    </citation>
    <scope>NUCLEOTIDE SEQUENCE</scope>
</reference>